<dbReference type="RefSeq" id="WP_180849255.1">
    <property type="nucleotide sequence ID" value="NZ_CP047418.1"/>
</dbReference>
<dbReference type="Proteomes" id="UP000510886">
    <property type="component" value="Chromosome"/>
</dbReference>
<evidence type="ECO:0000313" key="4">
    <source>
        <dbReference type="Proteomes" id="UP000510886"/>
    </source>
</evidence>
<reference evidence="3 4" key="1">
    <citation type="submission" date="2020-01" db="EMBL/GenBank/DDBJ databases">
        <title>Complete and circular genome sequences of six lactobacillus isolates from horses.</title>
        <authorList>
            <person name="Hassan H.M."/>
        </authorList>
    </citation>
    <scope>NUCLEOTIDE SEQUENCE [LARGE SCALE GENOMIC DNA]</scope>
    <source>
        <strain evidence="3 4">1A</strain>
    </source>
</reference>
<accession>A0A7H9EJ73</accession>
<proteinExistence type="predicted"/>
<dbReference type="Pfam" id="PF13038">
    <property type="entry name" value="DUF3899"/>
    <property type="match status" value="1"/>
</dbReference>
<evidence type="ECO:0000313" key="3">
    <source>
        <dbReference type="EMBL" id="QLL77377.1"/>
    </source>
</evidence>
<dbReference type="AlphaFoldDB" id="A0A7H9EJ73"/>
<feature type="transmembrane region" description="Helical" evidence="1">
    <location>
        <begin position="41"/>
        <end position="62"/>
    </location>
</feature>
<organism evidence="3 4">
    <name type="scientific">Ligilactobacillus saerimneri</name>
    <dbReference type="NCBI Taxonomy" id="228229"/>
    <lineage>
        <taxon>Bacteria</taxon>
        <taxon>Bacillati</taxon>
        <taxon>Bacillota</taxon>
        <taxon>Bacilli</taxon>
        <taxon>Lactobacillales</taxon>
        <taxon>Lactobacillaceae</taxon>
        <taxon>Ligilactobacillus</taxon>
    </lineage>
</organism>
<keyword evidence="1" id="KW-1133">Transmembrane helix</keyword>
<name>A0A7H9EJ73_9LACO</name>
<dbReference type="KEGG" id="lsw:GTO87_01285"/>
<feature type="transmembrane region" description="Helical" evidence="1">
    <location>
        <begin position="100"/>
        <end position="119"/>
    </location>
</feature>
<protein>
    <submittedName>
        <fullName evidence="3">DUF3899 domain-containing protein</fullName>
    </submittedName>
</protein>
<sequence length="121" mass="13708">MKNFVDKLWVKTDIFILVICVIMIVIGYWQKRIVTVSNFLFLAGLGYICLMICNILLHAGLFSGWFKKKKKGETDEEYQADKIEVETVASKKNRPIHFEALAANCLVLGLGMIVLAIIITL</sequence>
<gene>
    <name evidence="3" type="ORF">GTO87_01285</name>
</gene>
<keyword evidence="1" id="KW-0812">Transmembrane</keyword>
<feature type="domain" description="DUF3899" evidence="2">
    <location>
        <begin position="37"/>
        <end position="121"/>
    </location>
</feature>
<feature type="transmembrane region" description="Helical" evidence="1">
    <location>
        <begin position="12"/>
        <end position="29"/>
    </location>
</feature>
<keyword evidence="1" id="KW-0472">Membrane</keyword>
<dbReference type="EMBL" id="CP047418">
    <property type="protein sequence ID" value="QLL77377.1"/>
    <property type="molecule type" value="Genomic_DNA"/>
</dbReference>
<evidence type="ECO:0000259" key="2">
    <source>
        <dbReference type="Pfam" id="PF13038"/>
    </source>
</evidence>
<evidence type="ECO:0000256" key="1">
    <source>
        <dbReference type="SAM" id="Phobius"/>
    </source>
</evidence>
<dbReference type="InterPro" id="IPR025007">
    <property type="entry name" value="DUF3899"/>
</dbReference>